<dbReference type="Gene3D" id="1.20.120.520">
    <property type="entry name" value="nmb1532 protein domain like"/>
    <property type="match status" value="1"/>
</dbReference>
<dbReference type="Pfam" id="PF01814">
    <property type="entry name" value="Hemerythrin"/>
    <property type="match status" value="1"/>
</dbReference>
<sequence length="233" mass="27118">MTQFQANQKIGTIVSAFPGAADLFKKYKIDFCCGGDRLLLQAIQDQNLNEIEILSQLNQMYEEARNKETVIKDWTREPSEDLIDHIVNTHHAYLQLELPKISELTTKILRVHGVNHPELVKVHKLFHELKTELDQHLIKEEVIEFPLIKEYVRTTNPETLTKVMEAIGELETEHEGAGRILKELRKITNDYHVPDDACNSFGLTYHKFQDLESDIFQHIHLENNILFPRLARK</sequence>
<evidence type="ECO:0000256" key="2">
    <source>
        <dbReference type="ARBA" id="ARBA00022490"/>
    </source>
</evidence>
<dbReference type="InterPro" id="IPR012312">
    <property type="entry name" value="Hemerythrin-like"/>
</dbReference>
<dbReference type="EMBL" id="CP003639">
    <property type="protein sequence ID" value="AFM41603.1"/>
    <property type="molecule type" value="Genomic_DNA"/>
</dbReference>
<keyword evidence="7" id="KW-1185">Reference proteome</keyword>
<evidence type="ECO:0000313" key="6">
    <source>
        <dbReference type="EMBL" id="AFM41603.1"/>
    </source>
</evidence>
<reference evidence="6 7" key="1">
    <citation type="journal article" date="2012" name="J. Bacteriol.">
        <title>Complete genome sequences of Desulfosporosinus orientis DSM765T, Desulfosporosinus youngiae DSM17734T, Desulfosporosinus meridiei DSM13257T, and Desulfosporosinus acidiphilus DSM22704T.</title>
        <authorList>
            <person name="Pester M."/>
            <person name="Brambilla E."/>
            <person name="Alazard D."/>
            <person name="Rattei T."/>
            <person name="Weinmaier T."/>
            <person name="Han J."/>
            <person name="Lucas S."/>
            <person name="Lapidus A."/>
            <person name="Cheng J.F."/>
            <person name="Goodwin L."/>
            <person name="Pitluck S."/>
            <person name="Peters L."/>
            <person name="Ovchinnikova G."/>
            <person name="Teshima H."/>
            <person name="Detter J.C."/>
            <person name="Han C.S."/>
            <person name="Tapia R."/>
            <person name="Land M.L."/>
            <person name="Hauser L."/>
            <person name="Kyrpides N.C."/>
            <person name="Ivanova N.N."/>
            <person name="Pagani I."/>
            <person name="Huntmann M."/>
            <person name="Wei C.L."/>
            <person name="Davenport K.W."/>
            <person name="Daligault H."/>
            <person name="Chain P.S."/>
            <person name="Chen A."/>
            <person name="Mavromatis K."/>
            <person name="Markowitz V."/>
            <person name="Szeto E."/>
            <person name="Mikhailova N."/>
            <person name="Pati A."/>
            <person name="Wagner M."/>
            <person name="Woyke T."/>
            <person name="Ollivier B."/>
            <person name="Klenk H.P."/>
            <person name="Spring S."/>
            <person name="Loy A."/>
        </authorList>
    </citation>
    <scope>NUCLEOTIDE SEQUENCE [LARGE SCALE GENOMIC DNA]</scope>
    <source>
        <strain evidence="7">DSM 22704 / JCM 16185 / SJ4</strain>
    </source>
</reference>
<dbReference type="GO" id="GO:0005737">
    <property type="term" value="C:cytoplasm"/>
    <property type="evidence" value="ECO:0007669"/>
    <property type="project" value="UniProtKB-SubCell"/>
</dbReference>
<dbReference type="PANTHER" id="PTHR36438:SF1">
    <property type="entry name" value="IRON-SULFUR CLUSTER REPAIR PROTEIN YTFE"/>
    <property type="match status" value="1"/>
</dbReference>
<dbReference type="RefSeq" id="WP_014827599.1">
    <property type="nucleotide sequence ID" value="NC_018068.1"/>
</dbReference>
<dbReference type="AlphaFoldDB" id="I4D729"/>
<dbReference type="InterPro" id="IPR019903">
    <property type="entry name" value="RIC_family"/>
</dbReference>
<dbReference type="eggNOG" id="COG2846">
    <property type="taxonomic scope" value="Bacteria"/>
</dbReference>
<dbReference type="PANTHER" id="PTHR36438">
    <property type="entry name" value="IRON-SULFUR CLUSTER REPAIR PROTEIN YTFE"/>
    <property type="match status" value="1"/>
</dbReference>
<proteinExistence type="predicted"/>
<keyword evidence="3" id="KW-0479">Metal-binding</keyword>
<dbReference type="HOGENOM" id="CLU_076075_0_1_9"/>
<evidence type="ECO:0000256" key="1">
    <source>
        <dbReference type="ARBA" id="ARBA00004496"/>
    </source>
</evidence>
<evidence type="ECO:0000256" key="4">
    <source>
        <dbReference type="ARBA" id="ARBA00023004"/>
    </source>
</evidence>
<comment type="subcellular location">
    <subcellularLocation>
        <location evidence="1">Cytoplasm</location>
    </subcellularLocation>
</comment>
<dbReference type="Proteomes" id="UP000002892">
    <property type="component" value="Chromosome"/>
</dbReference>
<dbReference type="Pfam" id="PF04405">
    <property type="entry name" value="ScdA_N"/>
    <property type="match status" value="1"/>
</dbReference>
<dbReference type="STRING" id="646529.Desaci_2671"/>
<dbReference type="NCBIfam" id="TIGR03652">
    <property type="entry name" value="FeS_repair_RIC"/>
    <property type="match status" value="1"/>
</dbReference>
<gene>
    <name evidence="6" type="ordered locus">Desaci_2671</name>
</gene>
<name>I4D729_DESAJ</name>
<feature type="domain" description="Hemerythrin-like" evidence="5">
    <location>
        <begin position="83"/>
        <end position="230"/>
    </location>
</feature>
<keyword evidence="2" id="KW-0963">Cytoplasm</keyword>
<organism evidence="6 7">
    <name type="scientific">Desulfosporosinus acidiphilus (strain DSM 22704 / JCM 16185 / SJ4)</name>
    <dbReference type="NCBI Taxonomy" id="646529"/>
    <lineage>
        <taxon>Bacteria</taxon>
        <taxon>Bacillati</taxon>
        <taxon>Bacillota</taxon>
        <taxon>Clostridia</taxon>
        <taxon>Eubacteriales</taxon>
        <taxon>Desulfitobacteriaceae</taxon>
        <taxon>Desulfosporosinus</taxon>
    </lineage>
</organism>
<dbReference type="KEGG" id="dai:Desaci_2671"/>
<evidence type="ECO:0000256" key="3">
    <source>
        <dbReference type="ARBA" id="ARBA00022723"/>
    </source>
</evidence>
<protein>
    <submittedName>
        <fullName evidence="6">Iron-sulfur cluster repair di-iron protein</fullName>
    </submittedName>
</protein>
<accession>I4D729</accession>
<evidence type="ECO:0000259" key="5">
    <source>
        <dbReference type="Pfam" id="PF01814"/>
    </source>
</evidence>
<dbReference type="GO" id="GO:0046872">
    <property type="term" value="F:metal ion binding"/>
    <property type="evidence" value="ECO:0007669"/>
    <property type="project" value="UniProtKB-KW"/>
</dbReference>
<evidence type="ECO:0000313" key="7">
    <source>
        <dbReference type="Proteomes" id="UP000002892"/>
    </source>
</evidence>
<dbReference type="OrthoDB" id="9797132at2"/>
<keyword evidence="4" id="KW-0408">Iron</keyword>